<evidence type="ECO:0000259" key="6">
    <source>
        <dbReference type="PROSITE" id="PS50043"/>
    </source>
</evidence>
<evidence type="ECO:0000259" key="7">
    <source>
        <dbReference type="PROSITE" id="PS50110"/>
    </source>
</evidence>
<keyword evidence="4" id="KW-0804">Transcription</keyword>
<keyword evidence="9" id="KW-1185">Reference proteome</keyword>
<evidence type="ECO:0000256" key="5">
    <source>
        <dbReference type="PROSITE-ProRule" id="PRU00169"/>
    </source>
</evidence>
<evidence type="ECO:0000256" key="1">
    <source>
        <dbReference type="ARBA" id="ARBA00022553"/>
    </source>
</evidence>
<dbReference type="InterPro" id="IPR001789">
    <property type="entry name" value="Sig_transdc_resp-reg_receiver"/>
</dbReference>
<dbReference type="Proteomes" id="UP001493487">
    <property type="component" value="Unassembled WGS sequence"/>
</dbReference>
<evidence type="ECO:0000256" key="3">
    <source>
        <dbReference type="ARBA" id="ARBA00023125"/>
    </source>
</evidence>
<dbReference type="PROSITE" id="PS00622">
    <property type="entry name" value="HTH_LUXR_1"/>
    <property type="match status" value="1"/>
</dbReference>
<comment type="caution">
    <text evidence="8">The sequence shown here is derived from an EMBL/GenBank/DDBJ whole genome shotgun (WGS) entry which is preliminary data.</text>
</comment>
<dbReference type="CDD" id="cd17535">
    <property type="entry name" value="REC_NarL-like"/>
    <property type="match status" value="1"/>
</dbReference>
<dbReference type="PROSITE" id="PS50043">
    <property type="entry name" value="HTH_LUXR_2"/>
    <property type="match status" value="1"/>
</dbReference>
<dbReference type="PANTHER" id="PTHR43214:SF43">
    <property type="entry name" value="TWO-COMPONENT RESPONSE REGULATOR"/>
    <property type="match status" value="1"/>
</dbReference>
<evidence type="ECO:0000256" key="4">
    <source>
        <dbReference type="ARBA" id="ARBA00023163"/>
    </source>
</evidence>
<dbReference type="RefSeq" id="WP_232189093.1">
    <property type="nucleotide sequence ID" value="NZ_JAIOAP010000017.1"/>
</dbReference>
<feature type="modified residue" description="4-aspartylphosphate" evidence="5">
    <location>
        <position position="57"/>
    </location>
</feature>
<dbReference type="InterPro" id="IPR039420">
    <property type="entry name" value="WalR-like"/>
</dbReference>
<dbReference type="InterPro" id="IPR011006">
    <property type="entry name" value="CheY-like_superfamily"/>
</dbReference>
<dbReference type="Pfam" id="PF00072">
    <property type="entry name" value="Response_reg"/>
    <property type="match status" value="1"/>
</dbReference>
<dbReference type="InterPro" id="IPR016032">
    <property type="entry name" value="Sig_transdc_resp-reg_C-effctor"/>
</dbReference>
<dbReference type="InterPro" id="IPR000792">
    <property type="entry name" value="Tscrpt_reg_LuxR_C"/>
</dbReference>
<accession>A0ABV1L0U2</accession>
<proteinExistence type="predicted"/>
<sequence length="215" mass="24905">MIQTIRVLIVDDHKHAREGMVTILSLDPHFGIVAEAQNGLEAIRLTAEWMPDLILMDINMKEMDGLEATKQIKSRFPYVKIVMVTVSDDITHLFEALKKGAHGYLLKNLNPKAWHEYLKAIIYDQAPLSRELAHRILLEFSQRETPKSSDTPLTPREQEILRWVAKGTSNRDISEKLDISEHTVKNHLKNILQKLQMGNRVQLTRYAYEQGYFHH</sequence>
<dbReference type="SUPFAM" id="SSF52172">
    <property type="entry name" value="CheY-like"/>
    <property type="match status" value="1"/>
</dbReference>
<reference evidence="8 9" key="1">
    <citation type="journal article" date="2023" name="Genome Announc.">
        <title>Pan-Genome Analyses of the Genus Cohnella and Proposal of the Novel Species Cohnella silvisoli sp. nov., Isolated from Forest Soil.</title>
        <authorList>
            <person name="Wang C."/>
            <person name="Mao L."/>
            <person name="Bao G."/>
            <person name="Zhu H."/>
        </authorList>
    </citation>
    <scope>NUCLEOTIDE SEQUENCE [LARGE SCALE GENOMIC DNA]</scope>
    <source>
        <strain evidence="8 9">NL03-T5-1</strain>
    </source>
</reference>
<dbReference type="PANTHER" id="PTHR43214">
    <property type="entry name" value="TWO-COMPONENT RESPONSE REGULATOR"/>
    <property type="match status" value="1"/>
</dbReference>
<dbReference type="SUPFAM" id="SSF46894">
    <property type="entry name" value="C-terminal effector domain of the bipartite response regulators"/>
    <property type="match status" value="1"/>
</dbReference>
<dbReference type="PRINTS" id="PR00038">
    <property type="entry name" value="HTHLUXR"/>
</dbReference>
<feature type="domain" description="Response regulatory" evidence="7">
    <location>
        <begin position="6"/>
        <end position="122"/>
    </location>
</feature>
<dbReference type="SMART" id="SM00448">
    <property type="entry name" value="REC"/>
    <property type="match status" value="1"/>
</dbReference>
<feature type="domain" description="HTH luxR-type" evidence="6">
    <location>
        <begin position="146"/>
        <end position="211"/>
    </location>
</feature>
<protein>
    <submittedName>
        <fullName evidence="8">Response regulator transcription factor</fullName>
    </submittedName>
</protein>
<dbReference type="Pfam" id="PF00196">
    <property type="entry name" value="GerE"/>
    <property type="match status" value="1"/>
</dbReference>
<keyword evidence="1 5" id="KW-0597">Phosphoprotein</keyword>
<keyword evidence="2" id="KW-0805">Transcription regulation</keyword>
<organism evidence="8 9">
    <name type="scientific">Cohnella silvisoli</name>
    <dbReference type="NCBI Taxonomy" id="2873699"/>
    <lineage>
        <taxon>Bacteria</taxon>
        <taxon>Bacillati</taxon>
        <taxon>Bacillota</taxon>
        <taxon>Bacilli</taxon>
        <taxon>Bacillales</taxon>
        <taxon>Paenibacillaceae</taxon>
        <taxon>Cohnella</taxon>
    </lineage>
</organism>
<dbReference type="Gene3D" id="3.40.50.2300">
    <property type="match status" value="1"/>
</dbReference>
<dbReference type="EMBL" id="JASKHM010000018">
    <property type="protein sequence ID" value="MEQ4485919.1"/>
    <property type="molecule type" value="Genomic_DNA"/>
</dbReference>
<evidence type="ECO:0000256" key="2">
    <source>
        <dbReference type="ARBA" id="ARBA00023015"/>
    </source>
</evidence>
<evidence type="ECO:0000313" key="8">
    <source>
        <dbReference type="EMBL" id="MEQ4485919.1"/>
    </source>
</evidence>
<name>A0ABV1L0U2_9BACL</name>
<dbReference type="InterPro" id="IPR058245">
    <property type="entry name" value="NreC/VraR/RcsB-like_REC"/>
</dbReference>
<dbReference type="SMART" id="SM00421">
    <property type="entry name" value="HTH_LUXR"/>
    <property type="match status" value="1"/>
</dbReference>
<gene>
    <name evidence="8" type="ORF">QJS35_26425</name>
</gene>
<evidence type="ECO:0000313" key="9">
    <source>
        <dbReference type="Proteomes" id="UP001493487"/>
    </source>
</evidence>
<dbReference type="PROSITE" id="PS50110">
    <property type="entry name" value="RESPONSE_REGULATORY"/>
    <property type="match status" value="1"/>
</dbReference>
<dbReference type="CDD" id="cd06170">
    <property type="entry name" value="LuxR_C_like"/>
    <property type="match status" value="1"/>
</dbReference>
<keyword evidence="3" id="KW-0238">DNA-binding</keyword>